<evidence type="ECO:0000256" key="3">
    <source>
        <dbReference type="SAM" id="MobiDB-lite"/>
    </source>
</evidence>
<evidence type="ECO:0000313" key="6">
    <source>
        <dbReference type="EMBL" id="KAK2964582.1"/>
    </source>
</evidence>
<evidence type="ECO:0000256" key="2">
    <source>
        <dbReference type="ARBA" id="ARBA00023136"/>
    </source>
</evidence>
<sequence length="568" mass="65138">MPPTSTRPPKRNAHLDPPTPEPSDDENISNEEDQDENEEENEDENEDEQSFVPEYDEDSKNDRPKRKPKQPQKALPKPNEQQRTIDEKHPELNPQQQHEWVYVEDPVTGRFVRMRNKPNFRGDNKKKTVEEEESETVLTIEKEARKMIQVLEKLFSFGSTFLSTLMAGFSICYLVSYLVPDIRNTYVDTLVVPPTLFPLFFTTIFEVFSIILLLSLFVRPLLLLVAQRRGLWPSKQDPFWKYAPIKTYTLDSMESGPDAEEQRRRQQSGGDTAGQIALIESHSTIIRLEESYYFRLLKIAKVLHWILVTLYTVQYILSLVVDTMSISLAETTVRKRVLSYIVTNNLQNKSDVIPFLSTLMNQIEKEQSSLKPNKQQTIAEMIQVANDIIAEVSKNDHSGNLTQKDANKLLSAQVYYETVMNLGSSSPDIEQKCQYATETALRITQGQNMPPQNPNMMPYPNQQQFPPSQPQHLQPPPTQTIPTPQFNQPNQPSYPPMDPSISQKTNSHTSEIPMATRGFQSTDSSLTGETLKKEIRKKLDFARSSMEYDDFEGSKLYLEEALALANRL</sequence>
<comment type="subcellular location">
    <subcellularLocation>
        <location evidence="1">Endomembrane system</location>
    </subcellularLocation>
</comment>
<dbReference type="PANTHER" id="PTHR46009:SF1">
    <property type="entry name" value="VACUOLAR PROTEIN SORTING-ASSOCIATED PROTEIN VTA1 HOMOLOG"/>
    <property type="match status" value="1"/>
</dbReference>
<protein>
    <recommendedName>
        <fullName evidence="5">Vta1/callose synthase N-terminal domain-containing protein</fullName>
    </recommendedName>
</protein>
<feature type="compositionally biased region" description="Pro residues" evidence="3">
    <location>
        <begin position="467"/>
        <end position="479"/>
    </location>
</feature>
<dbReference type="EMBL" id="JARBJD010000002">
    <property type="protein sequence ID" value="KAK2964582.1"/>
    <property type="molecule type" value="Genomic_DNA"/>
</dbReference>
<accession>A0ABQ9YLF9</accession>
<organism evidence="6 7">
    <name type="scientific">Blattamonas nauphoetae</name>
    <dbReference type="NCBI Taxonomy" id="2049346"/>
    <lineage>
        <taxon>Eukaryota</taxon>
        <taxon>Metamonada</taxon>
        <taxon>Preaxostyla</taxon>
        <taxon>Oxymonadida</taxon>
        <taxon>Blattamonas</taxon>
    </lineage>
</organism>
<feature type="region of interest" description="Disordered" evidence="3">
    <location>
        <begin position="445"/>
        <end position="508"/>
    </location>
</feature>
<gene>
    <name evidence="6" type="ORF">BLNAU_499</name>
</gene>
<feature type="domain" description="Vta1/callose synthase N-terminal" evidence="5">
    <location>
        <begin position="339"/>
        <end position="445"/>
    </location>
</feature>
<proteinExistence type="predicted"/>
<dbReference type="InterPro" id="IPR044538">
    <property type="entry name" value="Vta1-like"/>
</dbReference>
<feature type="transmembrane region" description="Helical" evidence="4">
    <location>
        <begin position="199"/>
        <end position="226"/>
    </location>
</feature>
<feature type="compositionally biased region" description="Acidic residues" evidence="3">
    <location>
        <begin position="22"/>
        <end position="59"/>
    </location>
</feature>
<evidence type="ECO:0000256" key="1">
    <source>
        <dbReference type="ARBA" id="ARBA00004308"/>
    </source>
</evidence>
<name>A0ABQ9YLF9_9EUKA</name>
<reference evidence="6 7" key="1">
    <citation type="journal article" date="2022" name="bioRxiv">
        <title>Genomics of Preaxostyla Flagellates Illuminates Evolutionary Transitions and the Path Towards Mitochondrial Loss.</title>
        <authorList>
            <person name="Novak L.V.F."/>
            <person name="Treitli S.C."/>
            <person name="Pyrih J."/>
            <person name="Halakuc P."/>
            <person name="Pipaliya S.V."/>
            <person name="Vacek V."/>
            <person name="Brzon O."/>
            <person name="Soukal P."/>
            <person name="Eme L."/>
            <person name="Dacks J.B."/>
            <person name="Karnkowska A."/>
            <person name="Elias M."/>
            <person name="Hampl V."/>
        </authorList>
    </citation>
    <scope>NUCLEOTIDE SEQUENCE [LARGE SCALE GENOMIC DNA]</scope>
    <source>
        <strain evidence="6">NAU3</strain>
        <tissue evidence="6">Gut</tissue>
    </source>
</reference>
<feature type="transmembrane region" description="Helical" evidence="4">
    <location>
        <begin position="154"/>
        <end position="179"/>
    </location>
</feature>
<evidence type="ECO:0000256" key="4">
    <source>
        <dbReference type="SAM" id="Phobius"/>
    </source>
</evidence>
<keyword evidence="2 4" id="KW-0472">Membrane</keyword>
<keyword evidence="7" id="KW-1185">Reference proteome</keyword>
<dbReference type="Gene3D" id="1.25.40.270">
    <property type="entry name" value="Vacuolar protein sorting-associated protein vta1"/>
    <property type="match status" value="1"/>
</dbReference>
<dbReference type="InterPro" id="IPR023175">
    <property type="entry name" value="Vta1/CALS_N_sf"/>
</dbReference>
<evidence type="ECO:0000313" key="7">
    <source>
        <dbReference type="Proteomes" id="UP001281761"/>
    </source>
</evidence>
<feature type="region of interest" description="Disordered" evidence="3">
    <location>
        <begin position="1"/>
        <end position="99"/>
    </location>
</feature>
<feature type="transmembrane region" description="Helical" evidence="4">
    <location>
        <begin position="302"/>
        <end position="321"/>
    </location>
</feature>
<keyword evidence="4" id="KW-0812">Transmembrane</keyword>
<comment type="caution">
    <text evidence="6">The sequence shown here is derived from an EMBL/GenBank/DDBJ whole genome shotgun (WGS) entry which is preliminary data.</text>
</comment>
<evidence type="ECO:0000259" key="5">
    <source>
        <dbReference type="Pfam" id="PF04652"/>
    </source>
</evidence>
<feature type="compositionally biased region" description="Low complexity" evidence="3">
    <location>
        <begin position="445"/>
        <end position="466"/>
    </location>
</feature>
<dbReference type="Pfam" id="PF04652">
    <property type="entry name" value="Vta1"/>
    <property type="match status" value="1"/>
</dbReference>
<keyword evidence="4" id="KW-1133">Transmembrane helix</keyword>
<feature type="compositionally biased region" description="Low complexity" evidence="3">
    <location>
        <begin position="480"/>
        <end position="491"/>
    </location>
</feature>
<dbReference type="PANTHER" id="PTHR46009">
    <property type="entry name" value="VACUOLAR PROTEIN SORTING-ASSOCIATED PROTEIN VTA1 HOMOLOG"/>
    <property type="match status" value="1"/>
</dbReference>
<dbReference type="InterPro" id="IPR039431">
    <property type="entry name" value="Vta1/CALS_N"/>
</dbReference>
<dbReference type="Proteomes" id="UP001281761">
    <property type="component" value="Unassembled WGS sequence"/>
</dbReference>